<accession>A0A915K0R5</accession>
<reference evidence="9" key="1">
    <citation type="submission" date="2022-11" db="UniProtKB">
        <authorList>
            <consortium name="WormBaseParasite"/>
        </authorList>
    </citation>
    <scope>IDENTIFICATION</scope>
</reference>
<dbReference type="PRINTS" id="PR00261">
    <property type="entry name" value="LDLRECEPTOR"/>
</dbReference>
<dbReference type="Proteomes" id="UP000887565">
    <property type="component" value="Unplaced"/>
</dbReference>
<dbReference type="InterPro" id="IPR002172">
    <property type="entry name" value="LDrepeatLR_classA_rpt"/>
</dbReference>
<keyword evidence="8" id="KW-1185">Reference proteome</keyword>
<dbReference type="PROSITE" id="PS50068">
    <property type="entry name" value="LDLRA_2"/>
    <property type="match status" value="2"/>
</dbReference>
<keyword evidence="5" id="KW-0472">Membrane</keyword>
<dbReference type="WBParaSite" id="nRc.2.0.1.t31800-RA">
    <property type="protein sequence ID" value="nRc.2.0.1.t31800-RA"/>
    <property type="gene ID" value="nRc.2.0.1.g31800"/>
</dbReference>
<dbReference type="Pfam" id="PF00057">
    <property type="entry name" value="Ldl_recept_a"/>
    <property type="match status" value="1"/>
</dbReference>
<proteinExistence type="predicted"/>
<comment type="caution">
    <text evidence="7">Lacks conserved residue(s) required for the propagation of feature annotation.</text>
</comment>
<keyword evidence="2" id="KW-0812">Transmembrane</keyword>
<dbReference type="GO" id="GO:0016192">
    <property type="term" value="P:vesicle-mediated transport"/>
    <property type="evidence" value="ECO:0007669"/>
    <property type="project" value="UniProtKB-ARBA"/>
</dbReference>
<evidence type="ECO:0000256" key="2">
    <source>
        <dbReference type="ARBA" id="ARBA00022692"/>
    </source>
</evidence>
<feature type="disulfide bond" evidence="7">
    <location>
        <begin position="281"/>
        <end position="299"/>
    </location>
</feature>
<name>A0A915K0R5_ROMCU</name>
<dbReference type="PANTHER" id="PTHR24270">
    <property type="entry name" value="LOW-DENSITY LIPOPROTEIN RECEPTOR-RELATED"/>
    <property type="match status" value="1"/>
</dbReference>
<dbReference type="CDD" id="cd00112">
    <property type="entry name" value="LDLa"/>
    <property type="match status" value="1"/>
</dbReference>
<evidence type="ECO:0000256" key="7">
    <source>
        <dbReference type="PROSITE-ProRule" id="PRU00124"/>
    </source>
</evidence>
<evidence type="ECO:0000256" key="6">
    <source>
        <dbReference type="ARBA" id="ARBA00023157"/>
    </source>
</evidence>
<dbReference type="SMART" id="SM00192">
    <property type="entry name" value="LDLa"/>
    <property type="match status" value="2"/>
</dbReference>
<dbReference type="InterPro" id="IPR036055">
    <property type="entry name" value="LDL_receptor-like_sf"/>
</dbReference>
<evidence type="ECO:0000256" key="5">
    <source>
        <dbReference type="ARBA" id="ARBA00023136"/>
    </source>
</evidence>
<comment type="subcellular location">
    <subcellularLocation>
        <location evidence="1">Membrane</location>
        <topology evidence="1">Single-pass membrane protein</topology>
    </subcellularLocation>
</comment>
<evidence type="ECO:0000256" key="1">
    <source>
        <dbReference type="ARBA" id="ARBA00004167"/>
    </source>
</evidence>
<evidence type="ECO:0000256" key="3">
    <source>
        <dbReference type="ARBA" id="ARBA00022737"/>
    </source>
</evidence>
<evidence type="ECO:0000313" key="8">
    <source>
        <dbReference type="Proteomes" id="UP000887565"/>
    </source>
</evidence>
<feature type="disulfide bond" evidence="7">
    <location>
        <begin position="217"/>
        <end position="229"/>
    </location>
</feature>
<dbReference type="SUPFAM" id="SSF57424">
    <property type="entry name" value="LDL receptor-like module"/>
    <property type="match status" value="2"/>
</dbReference>
<evidence type="ECO:0000256" key="4">
    <source>
        <dbReference type="ARBA" id="ARBA00022989"/>
    </source>
</evidence>
<dbReference type="PANTHER" id="PTHR24270:SF62">
    <property type="entry name" value="LOW-DENSITY LIPOPROTEIN RECEPTOR-RELATED PROTEIN 2"/>
    <property type="match status" value="1"/>
</dbReference>
<keyword evidence="3" id="KW-0677">Repeat</keyword>
<keyword evidence="6 7" id="KW-1015">Disulfide bond</keyword>
<sequence length="306" mass="34305">MKQKYAVVESKLATNNSFIQFFIDSTFNEIYISINGDVIAVQFLAVSTNAALLNAINLIFDSKFYKLYQIMAPYSELVQINITTQTVSYVKVTGVSAISYDFNFLPDPYSPLNVVLDQPIFGSAIFGLIGRNFTYNYTLDSASAVTYDGIFLLNGTVSKYAKQKGYQFLTSQFIPDCRPFNLLVFGLNPCSEMYQIMSKITYRAQEFVIANNLPGTCKANQFDCSFNICIEAGNFRNGRVDCPTGIDEAFPMDEFHCSGLFTFPAYGGTPYWCNRSGIFTCINKICIPYQWVHDGVDDCGDNSDEL</sequence>
<feature type="disulfide bond" evidence="7">
    <location>
        <begin position="224"/>
        <end position="242"/>
    </location>
</feature>
<protein>
    <submittedName>
        <fullName evidence="9">Uncharacterized protein</fullName>
    </submittedName>
</protein>
<keyword evidence="4" id="KW-1133">Transmembrane helix</keyword>
<dbReference type="AlphaFoldDB" id="A0A915K0R5"/>
<evidence type="ECO:0000313" key="9">
    <source>
        <dbReference type="WBParaSite" id="nRc.2.0.1.t31800-RA"/>
    </source>
</evidence>
<dbReference type="InterPro" id="IPR050685">
    <property type="entry name" value="LDLR"/>
</dbReference>
<dbReference type="Gene3D" id="4.10.400.10">
    <property type="entry name" value="Low-density Lipoprotein Receptor"/>
    <property type="match status" value="2"/>
</dbReference>
<dbReference type="GO" id="GO:0005886">
    <property type="term" value="C:plasma membrane"/>
    <property type="evidence" value="ECO:0007669"/>
    <property type="project" value="TreeGrafter"/>
</dbReference>
<organism evidence="8 9">
    <name type="scientific">Romanomermis culicivorax</name>
    <name type="common">Nematode worm</name>
    <dbReference type="NCBI Taxonomy" id="13658"/>
    <lineage>
        <taxon>Eukaryota</taxon>
        <taxon>Metazoa</taxon>
        <taxon>Ecdysozoa</taxon>
        <taxon>Nematoda</taxon>
        <taxon>Enoplea</taxon>
        <taxon>Dorylaimia</taxon>
        <taxon>Mermithida</taxon>
        <taxon>Mermithoidea</taxon>
        <taxon>Mermithidae</taxon>
        <taxon>Romanomermis</taxon>
    </lineage>
</organism>